<dbReference type="Gene3D" id="1.10.150.300">
    <property type="entry name" value="TGS-like domain"/>
    <property type="match status" value="1"/>
</dbReference>
<evidence type="ECO:0000259" key="8">
    <source>
        <dbReference type="PROSITE" id="PS50158"/>
    </source>
</evidence>
<keyword evidence="6" id="KW-0863">Zinc-finger</keyword>
<evidence type="ECO:0000256" key="5">
    <source>
        <dbReference type="ARBA" id="ARBA00022842"/>
    </source>
</evidence>
<dbReference type="InterPro" id="IPR036875">
    <property type="entry name" value="Znf_CCHC_sf"/>
</dbReference>
<feature type="domain" description="CCHC-type" evidence="8">
    <location>
        <begin position="37"/>
        <end position="50"/>
    </location>
</feature>
<evidence type="ECO:0000313" key="10">
    <source>
        <dbReference type="Proteomes" id="UP000585474"/>
    </source>
</evidence>
<keyword evidence="3" id="KW-0547">Nucleotide-binding</keyword>
<dbReference type="GO" id="GO:0005737">
    <property type="term" value="C:cytoplasm"/>
    <property type="evidence" value="ECO:0007669"/>
    <property type="project" value="TreeGrafter"/>
</dbReference>
<dbReference type="PROSITE" id="PS50158">
    <property type="entry name" value="ZF_CCHC"/>
    <property type="match status" value="1"/>
</dbReference>
<dbReference type="SUPFAM" id="SSF57756">
    <property type="entry name" value="Retrovirus zinc finger-like domains"/>
    <property type="match status" value="1"/>
</dbReference>
<gene>
    <name evidence="9" type="ORF">Acr_00g0095250</name>
</gene>
<organism evidence="9 10">
    <name type="scientific">Actinidia rufa</name>
    <dbReference type="NCBI Taxonomy" id="165716"/>
    <lineage>
        <taxon>Eukaryota</taxon>
        <taxon>Viridiplantae</taxon>
        <taxon>Streptophyta</taxon>
        <taxon>Embryophyta</taxon>
        <taxon>Tracheophyta</taxon>
        <taxon>Spermatophyta</taxon>
        <taxon>Magnoliopsida</taxon>
        <taxon>eudicotyledons</taxon>
        <taxon>Gunneridae</taxon>
        <taxon>Pentapetalae</taxon>
        <taxon>asterids</taxon>
        <taxon>Ericales</taxon>
        <taxon>Actinidiaceae</taxon>
        <taxon>Actinidia</taxon>
    </lineage>
</organism>
<dbReference type="GO" id="GO:0003676">
    <property type="term" value="F:nucleic acid binding"/>
    <property type="evidence" value="ECO:0007669"/>
    <property type="project" value="InterPro"/>
</dbReference>
<dbReference type="OrthoDB" id="424823at2759"/>
<dbReference type="Proteomes" id="UP000585474">
    <property type="component" value="Unassembled WGS sequence"/>
</dbReference>
<keyword evidence="5" id="KW-0460">Magnesium</keyword>
<dbReference type="PANTHER" id="PTHR23305:SF18">
    <property type="entry name" value="OBG-TYPE G DOMAIN-CONTAINING PROTEIN"/>
    <property type="match status" value="1"/>
</dbReference>
<feature type="compositionally biased region" description="Basic and acidic residues" evidence="7">
    <location>
        <begin position="333"/>
        <end position="343"/>
    </location>
</feature>
<dbReference type="InterPro" id="IPR013029">
    <property type="entry name" value="YchF_C"/>
</dbReference>
<dbReference type="InterPro" id="IPR027417">
    <property type="entry name" value="P-loop_NTPase"/>
</dbReference>
<comment type="caution">
    <text evidence="9">The sequence shown here is derived from an EMBL/GenBank/DDBJ whole genome shotgun (WGS) entry which is preliminary data.</text>
</comment>
<dbReference type="Gene3D" id="3.10.20.30">
    <property type="match status" value="2"/>
</dbReference>
<dbReference type="Pfam" id="PF06071">
    <property type="entry name" value="YchF-GTPase_C"/>
    <property type="match status" value="1"/>
</dbReference>
<feature type="compositionally biased region" description="Basic and acidic residues" evidence="7">
    <location>
        <begin position="255"/>
        <end position="326"/>
    </location>
</feature>
<evidence type="ECO:0000256" key="3">
    <source>
        <dbReference type="ARBA" id="ARBA00022741"/>
    </source>
</evidence>
<dbReference type="GO" id="GO:0008270">
    <property type="term" value="F:zinc ion binding"/>
    <property type="evidence" value="ECO:0007669"/>
    <property type="project" value="UniProtKB-KW"/>
</dbReference>
<keyword evidence="6" id="KW-0862">Zinc</keyword>
<reference evidence="10" key="1">
    <citation type="submission" date="2019-07" db="EMBL/GenBank/DDBJ databases">
        <title>De Novo Assembly of kiwifruit Actinidia rufa.</title>
        <authorList>
            <person name="Sugita-Konishi S."/>
            <person name="Sato K."/>
            <person name="Mori E."/>
            <person name="Abe Y."/>
            <person name="Kisaki G."/>
            <person name="Hamano K."/>
            <person name="Suezawa K."/>
            <person name="Otani M."/>
            <person name="Fukuda T."/>
            <person name="Manabe T."/>
            <person name="Gomi K."/>
            <person name="Tabuchi M."/>
            <person name="Akimitsu K."/>
            <person name="Kataoka I."/>
        </authorList>
    </citation>
    <scope>NUCLEOTIDE SEQUENCE [LARGE SCALE GENOMIC DNA]</scope>
    <source>
        <strain evidence="10">cv. Fuchu</strain>
    </source>
</reference>
<dbReference type="SMART" id="SM00343">
    <property type="entry name" value="ZnF_C2HC"/>
    <property type="match status" value="1"/>
</dbReference>
<comment type="cofactor">
    <cofactor evidence="1">
        <name>Mg(2+)</name>
        <dbReference type="ChEBI" id="CHEBI:18420"/>
    </cofactor>
</comment>
<feature type="compositionally biased region" description="Polar residues" evidence="7">
    <location>
        <begin position="56"/>
        <end position="68"/>
    </location>
</feature>
<dbReference type="PANTHER" id="PTHR23305">
    <property type="entry name" value="OBG GTPASE FAMILY"/>
    <property type="match status" value="1"/>
</dbReference>
<dbReference type="InterPro" id="IPR012676">
    <property type="entry name" value="TGS-like"/>
</dbReference>
<dbReference type="Gene3D" id="4.10.60.10">
    <property type="entry name" value="Zinc finger, CCHC-type"/>
    <property type="match status" value="1"/>
</dbReference>
<protein>
    <submittedName>
        <fullName evidence="9">GTP-binding protein-like protein</fullName>
    </submittedName>
</protein>
<feature type="region of interest" description="Disordered" evidence="7">
    <location>
        <begin position="52"/>
        <end position="77"/>
    </location>
</feature>
<evidence type="ECO:0000256" key="6">
    <source>
        <dbReference type="PROSITE-ProRule" id="PRU00047"/>
    </source>
</evidence>
<dbReference type="AlphaFoldDB" id="A0A7J0DYM4"/>
<accession>A0A7J0DYM4</accession>
<dbReference type="Pfam" id="PF00098">
    <property type="entry name" value="zf-CCHC"/>
    <property type="match status" value="1"/>
</dbReference>
<dbReference type="EMBL" id="BJWL01000447">
    <property type="protein sequence ID" value="GFS45292.1"/>
    <property type="molecule type" value="Genomic_DNA"/>
</dbReference>
<dbReference type="GO" id="GO:0016887">
    <property type="term" value="F:ATP hydrolysis activity"/>
    <property type="evidence" value="ECO:0007669"/>
    <property type="project" value="TreeGrafter"/>
</dbReference>
<evidence type="ECO:0000256" key="2">
    <source>
        <dbReference type="ARBA" id="ARBA00022723"/>
    </source>
</evidence>
<keyword evidence="2" id="KW-0479">Metal-binding</keyword>
<evidence type="ECO:0000256" key="7">
    <source>
        <dbReference type="SAM" id="MobiDB-lite"/>
    </source>
</evidence>
<dbReference type="SUPFAM" id="SSF81271">
    <property type="entry name" value="TGS-like"/>
    <property type="match status" value="1"/>
</dbReference>
<dbReference type="FunFam" id="3.10.20.30:FF:000029">
    <property type="entry name" value="Obg-like ATPase 1"/>
    <property type="match status" value="1"/>
</dbReference>
<dbReference type="Gene3D" id="3.40.50.300">
    <property type="entry name" value="P-loop containing nucleotide triphosphate hydrolases"/>
    <property type="match status" value="2"/>
</dbReference>
<name>A0A7J0DYM4_9ERIC</name>
<evidence type="ECO:0000313" key="9">
    <source>
        <dbReference type="EMBL" id="GFS45292.1"/>
    </source>
</evidence>
<evidence type="ECO:0000256" key="4">
    <source>
        <dbReference type="ARBA" id="ARBA00022840"/>
    </source>
</evidence>
<evidence type="ECO:0000256" key="1">
    <source>
        <dbReference type="ARBA" id="ARBA00001946"/>
    </source>
</evidence>
<keyword evidence="4" id="KW-0067">ATP-binding</keyword>
<proteinExistence type="predicted"/>
<dbReference type="InterPro" id="IPR023192">
    <property type="entry name" value="TGS-like_dom_sf"/>
</dbReference>
<dbReference type="InterPro" id="IPR012675">
    <property type="entry name" value="Beta-grasp_dom_sf"/>
</dbReference>
<feature type="region of interest" description="Disordered" evidence="7">
    <location>
        <begin position="255"/>
        <end position="371"/>
    </location>
</feature>
<dbReference type="InterPro" id="IPR001878">
    <property type="entry name" value="Znf_CCHC"/>
</dbReference>
<keyword evidence="10" id="KW-1185">Reference proteome</keyword>
<dbReference type="GO" id="GO:0005524">
    <property type="term" value="F:ATP binding"/>
    <property type="evidence" value="ECO:0007669"/>
    <property type="project" value="UniProtKB-KW"/>
</dbReference>
<sequence>MDNALIDDRRIHVDFSQSVSKLWSNFRRGQSAKGKGCFKCGAPDHIAKDCTGEPSIKQQPSNYVLKNDNGQRGEDGNSRYEMVFDEDAARSPQKEKRDVKTMKEIMLINGRWNAKVKISSKGNTIGLVIGIGTATEVEETGRMRELEPVNPGGTLNIMEREGIEKSTQRNVYIKMMTGEMTGIIEREVLMILIVETGGMREIIEREVKIMKREGIRKSTQRNMYIKMMTGEMTGIIEREVLMVLIVETGGMREIIEKRSEENDGRRDGRDGDDQKKSDVDGNRLDKRDDSSHRRMSADVDGRKGRREDQDYGKRSREMDNDRNRDRDRRHRGEGREGIGRQEEGEWNGVAGKGERDEVGSNSGEGVGCSAGGVSSDKLTGMNKGMKYGLKDGQRGDFLGTVVPQLMDERVWVLLWFVAVMDEVVTVVLRSEPNVGTVGVPDSRLNVLSDLSKSQRAVPASIEFVDIAGLVKGASQGELIQSPDIDVINLELVFSDLDQEETEKSALERIQRALMDGKPARSVPLTDFERESVKHLCLLTMKPIIYVANVAESDLAAPEDNPHVKEVMNLASELQSGLVAVSAQVESELTELPSEERSEFLKSLGVDDSGLGNLIRATYSLLGLRTYFTSGEKDCFVIGNKSVDYTCRNDGPQAAGVIIHSDFEKGFIRAETVAYDDFVASGSFSAAREKGLLRSEGKEYIVKEGDVMLFRFNV</sequence>
<dbReference type="SUPFAM" id="SSF52540">
    <property type="entry name" value="P-loop containing nucleoside triphosphate hydrolases"/>
    <property type="match status" value="1"/>
</dbReference>